<accession>A0AAD5S667</accession>
<dbReference type="AlphaFoldDB" id="A0AAD5S667"/>
<sequence>MPIDKSIHEELAKAVEDEVEVDSVAKEWLAERAAQETERLKAAGVKPLLLPVRNYGIVKYEDHKPVLIVNRIEINTGFDFEQRVKQIMVSDPQTYPHKENYSYVNVLLLTENMNIPLLVPYIYPTTVKVTPPPETKGKKSGTQKNDLQEWLLINAKGARARHSIHEYHSV</sequence>
<evidence type="ECO:0000313" key="2">
    <source>
        <dbReference type="Proteomes" id="UP001212841"/>
    </source>
</evidence>
<gene>
    <name evidence="1" type="ORF">HK097_011541</name>
</gene>
<keyword evidence="2" id="KW-1185">Reference proteome</keyword>
<dbReference type="EMBL" id="JADGJD010000963">
    <property type="protein sequence ID" value="KAJ3047431.1"/>
    <property type="molecule type" value="Genomic_DNA"/>
</dbReference>
<reference evidence="1" key="1">
    <citation type="submission" date="2020-05" db="EMBL/GenBank/DDBJ databases">
        <title>Phylogenomic resolution of chytrid fungi.</title>
        <authorList>
            <person name="Stajich J.E."/>
            <person name="Amses K."/>
            <person name="Simmons R."/>
            <person name="Seto K."/>
            <person name="Myers J."/>
            <person name="Bonds A."/>
            <person name="Quandt C.A."/>
            <person name="Barry K."/>
            <person name="Liu P."/>
            <person name="Grigoriev I."/>
            <person name="Longcore J.E."/>
            <person name="James T.Y."/>
        </authorList>
    </citation>
    <scope>NUCLEOTIDE SEQUENCE</scope>
    <source>
        <strain evidence="1">JEL0318</strain>
    </source>
</reference>
<organism evidence="1 2">
    <name type="scientific">Rhizophlyctis rosea</name>
    <dbReference type="NCBI Taxonomy" id="64517"/>
    <lineage>
        <taxon>Eukaryota</taxon>
        <taxon>Fungi</taxon>
        <taxon>Fungi incertae sedis</taxon>
        <taxon>Chytridiomycota</taxon>
        <taxon>Chytridiomycota incertae sedis</taxon>
        <taxon>Chytridiomycetes</taxon>
        <taxon>Rhizophlyctidales</taxon>
        <taxon>Rhizophlyctidaceae</taxon>
        <taxon>Rhizophlyctis</taxon>
    </lineage>
</organism>
<name>A0AAD5S667_9FUNG</name>
<evidence type="ECO:0000313" key="1">
    <source>
        <dbReference type="EMBL" id="KAJ3047431.1"/>
    </source>
</evidence>
<proteinExistence type="predicted"/>
<dbReference type="Proteomes" id="UP001212841">
    <property type="component" value="Unassembled WGS sequence"/>
</dbReference>
<comment type="caution">
    <text evidence="1">The sequence shown here is derived from an EMBL/GenBank/DDBJ whole genome shotgun (WGS) entry which is preliminary data.</text>
</comment>
<protein>
    <submittedName>
        <fullName evidence="1">Uncharacterized protein</fullName>
    </submittedName>
</protein>